<protein>
    <submittedName>
        <fullName evidence="2">Uncharacterized protein</fullName>
    </submittedName>
</protein>
<sequence>MYDTVLPDLVRREVPPPDEPYDEDRPPSPLLYEDPDGYDDREYDLPQLLHAGQFAAPLAVR</sequence>
<keyword evidence="3" id="KW-1185">Reference proteome</keyword>
<comment type="caution">
    <text evidence="2">The sequence shown here is derived from an EMBL/GenBank/DDBJ whole genome shotgun (WGS) entry which is preliminary data.</text>
</comment>
<reference evidence="2" key="2">
    <citation type="submission" date="2020-09" db="EMBL/GenBank/DDBJ databases">
        <authorList>
            <person name="Sun Q."/>
            <person name="Ohkuma M."/>
        </authorList>
    </citation>
    <scope>NUCLEOTIDE SEQUENCE</scope>
    <source>
        <strain evidence="2">JCM 4518</strain>
    </source>
</reference>
<evidence type="ECO:0000313" key="2">
    <source>
        <dbReference type="EMBL" id="GHA80025.1"/>
    </source>
</evidence>
<organism evidence="2 3">
    <name type="scientific">Streptomyces termitum</name>
    <dbReference type="NCBI Taxonomy" id="67368"/>
    <lineage>
        <taxon>Bacteria</taxon>
        <taxon>Bacillati</taxon>
        <taxon>Actinomycetota</taxon>
        <taxon>Actinomycetes</taxon>
        <taxon>Kitasatosporales</taxon>
        <taxon>Streptomycetaceae</taxon>
        <taxon>Streptomyces</taxon>
    </lineage>
</organism>
<name>A0A918SZ87_9ACTN</name>
<evidence type="ECO:0000256" key="1">
    <source>
        <dbReference type="SAM" id="MobiDB-lite"/>
    </source>
</evidence>
<dbReference type="AlphaFoldDB" id="A0A918SZ87"/>
<dbReference type="Proteomes" id="UP000644020">
    <property type="component" value="Unassembled WGS sequence"/>
</dbReference>
<evidence type="ECO:0000313" key="3">
    <source>
        <dbReference type="Proteomes" id="UP000644020"/>
    </source>
</evidence>
<accession>A0A918SZ87</accession>
<reference evidence="2" key="1">
    <citation type="journal article" date="2014" name="Int. J. Syst. Evol. Microbiol.">
        <title>Complete genome sequence of Corynebacterium casei LMG S-19264T (=DSM 44701T), isolated from a smear-ripened cheese.</title>
        <authorList>
            <consortium name="US DOE Joint Genome Institute (JGI-PGF)"/>
            <person name="Walter F."/>
            <person name="Albersmeier A."/>
            <person name="Kalinowski J."/>
            <person name="Ruckert C."/>
        </authorList>
    </citation>
    <scope>NUCLEOTIDE SEQUENCE</scope>
    <source>
        <strain evidence="2">JCM 4518</strain>
    </source>
</reference>
<proteinExistence type="predicted"/>
<feature type="region of interest" description="Disordered" evidence="1">
    <location>
        <begin position="1"/>
        <end position="40"/>
    </location>
</feature>
<gene>
    <name evidence="2" type="ORF">GCM10010305_24220</name>
</gene>
<dbReference type="EMBL" id="BMUL01000005">
    <property type="protein sequence ID" value="GHA80025.1"/>
    <property type="molecule type" value="Genomic_DNA"/>
</dbReference>